<name>A0A2S7KY21_9FLAO</name>
<evidence type="ECO:0000313" key="3">
    <source>
        <dbReference type="Proteomes" id="UP000239522"/>
    </source>
</evidence>
<organism evidence="2 3">
    <name type="scientific">Polaribacter filamentus</name>
    <dbReference type="NCBI Taxonomy" id="53483"/>
    <lineage>
        <taxon>Bacteria</taxon>
        <taxon>Pseudomonadati</taxon>
        <taxon>Bacteroidota</taxon>
        <taxon>Flavobacteriia</taxon>
        <taxon>Flavobacteriales</taxon>
        <taxon>Flavobacteriaceae</taxon>
    </lineage>
</organism>
<feature type="chain" id="PRO_5015466332" evidence="1">
    <location>
        <begin position="18"/>
        <end position="147"/>
    </location>
</feature>
<feature type="signal peptide" evidence="1">
    <location>
        <begin position="1"/>
        <end position="17"/>
    </location>
</feature>
<proteinExistence type="predicted"/>
<dbReference type="RefSeq" id="WP_104809773.1">
    <property type="nucleotide sequence ID" value="NZ_MQUA01000013.1"/>
</dbReference>
<gene>
    <name evidence="2" type="ORF">BST83_10635</name>
</gene>
<dbReference type="Proteomes" id="UP000239522">
    <property type="component" value="Unassembled WGS sequence"/>
</dbReference>
<dbReference type="EMBL" id="MQUA01000013">
    <property type="protein sequence ID" value="PQB07564.1"/>
    <property type="molecule type" value="Genomic_DNA"/>
</dbReference>
<keyword evidence="3" id="KW-1185">Reference proteome</keyword>
<comment type="caution">
    <text evidence="2">The sequence shown here is derived from an EMBL/GenBank/DDBJ whole genome shotgun (WGS) entry which is preliminary data.</text>
</comment>
<sequence length="147" mass="17579">MKKTLILLLLIPMLCLSQETTVENMLNAFDNINEFKEKLFKDFPLEPNYTPEDIILEKYNYTIYKTQNEDVPFILIADKAISIGMFNDLFMKYYEEFYKYLNEHCYVTMKQSPTLGFYDEWECDSCFWMIRPLSGDKSGVFYIKRKG</sequence>
<protein>
    <submittedName>
        <fullName evidence="2">Uncharacterized protein</fullName>
    </submittedName>
</protein>
<evidence type="ECO:0000256" key="1">
    <source>
        <dbReference type="SAM" id="SignalP"/>
    </source>
</evidence>
<reference evidence="2 3" key="1">
    <citation type="submission" date="2016-11" db="EMBL/GenBank/DDBJ databases">
        <title>Trade-off between light-utilization and light-protection in marine flavobacteria.</title>
        <authorList>
            <person name="Kumagai Y."/>
        </authorList>
    </citation>
    <scope>NUCLEOTIDE SEQUENCE [LARGE SCALE GENOMIC DNA]</scope>
    <source>
        <strain evidence="2 3">ATCC 700397</strain>
    </source>
</reference>
<keyword evidence="1" id="KW-0732">Signal</keyword>
<evidence type="ECO:0000313" key="2">
    <source>
        <dbReference type="EMBL" id="PQB07564.1"/>
    </source>
</evidence>
<accession>A0A2S7KY21</accession>
<dbReference type="AlphaFoldDB" id="A0A2S7KY21"/>